<feature type="non-terminal residue" evidence="3">
    <location>
        <position position="1"/>
    </location>
</feature>
<feature type="compositionally biased region" description="Pro residues" evidence="2">
    <location>
        <begin position="133"/>
        <end position="147"/>
    </location>
</feature>
<evidence type="ECO:0000256" key="2">
    <source>
        <dbReference type="SAM" id="MobiDB-lite"/>
    </source>
</evidence>
<evidence type="ECO:0000313" key="3">
    <source>
        <dbReference type="EMBL" id="KAE8235379.1"/>
    </source>
</evidence>
<feature type="coiled-coil region" evidence="1">
    <location>
        <begin position="57"/>
        <end position="84"/>
    </location>
</feature>
<keyword evidence="1" id="KW-0175">Coiled coil</keyword>
<accession>A0A177SWV3</accession>
<evidence type="ECO:0000313" key="4">
    <source>
        <dbReference type="Proteomes" id="UP000077521"/>
    </source>
</evidence>
<dbReference type="EMBL" id="LWDF02002799">
    <property type="protein sequence ID" value="KAE8235379.1"/>
    <property type="molecule type" value="Genomic_DNA"/>
</dbReference>
<name>A0A177SWV3_9BASI</name>
<dbReference type="AlphaFoldDB" id="A0A177SWV3"/>
<feature type="compositionally biased region" description="Low complexity" evidence="2">
    <location>
        <begin position="181"/>
        <end position="204"/>
    </location>
</feature>
<keyword evidence="4" id="KW-1185">Reference proteome</keyword>
<feature type="region of interest" description="Disordered" evidence="2">
    <location>
        <begin position="118"/>
        <end position="204"/>
    </location>
</feature>
<reference evidence="3" key="2">
    <citation type="journal article" date="2019" name="IMA Fungus">
        <title>Genome sequencing and comparison of five Tilletia species to identify candidate genes for the detection of regulated species infecting wheat.</title>
        <authorList>
            <person name="Nguyen H.D.T."/>
            <person name="Sultana T."/>
            <person name="Kesanakurti P."/>
            <person name="Hambleton S."/>
        </authorList>
    </citation>
    <scope>NUCLEOTIDE SEQUENCE</scope>
    <source>
        <strain evidence="3">DAOMC 236416</strain>
    </source>
</reference>
<feature type="compositionally biased region" description="Low complexity" evidence="2">
    <location>
        <begin position="159"/>
        <end position="170"/>
    </location>
</feature>
<proteinExistence type="predicted"/>
<evidence type="ECO:0000256" key="1">
    <source>
        <dbReference type="SAM" id="Coils"/>
    </source>
</evidence>
<gene>
    <name evidence="3" type="ORF">A4X13_0g9516</name>
</gene>
<comment type="caution">
    <text evidence="3">The sequence shown here is derived from an EMBL/GenBank/DDBJ whole genome shotgun (WGS) entry which is preliminary data.</text>
</comment>
<dbReference type="Proteomes" id="UP000077521">
    <property type="component" value="Unassembled WGS sequence"/>
</dbReference>
<protein>
    <submittedName>
        <fullName evidence="3">Uncharacterized protein</fullName>
    </submittedName>
</protein>
<organism evidence="3 4">
    <name type="scientific">Tilletia indica</name>
    <dbReference type="NCBI Taxonomy" id="43049"/>
    <lineage>
        <taxon>Eukaryota</taxon>
        <taxon>Fungi</taxon>
        <taxon>Dikarya</taxon>
        <taxon>Basidiomycota</taxon>
        <taxon>Ustilaginomycotina</taxon>
        <taxon>Exobasidiomycetes</taxon>
        <taxon>Tilletiales</taxon>
        <taxon>Tilletiaceae</taxon>
        <taxon>Tilletia</taxon>
    </lineage>
</organism>
<reference evidence="3" key="1">
    <citation type="submission" date="2016-04" db="EMBL/GenBank/DDBJ databases">
        <authorList>
            <person name="Nguyen H.D."/>
            <person name="Samba Siva P."/>
            <person name="Cullis J."/>
            <person name="Levesque C.A."/>
            <person name="Hambleton S."/>
        </authorList>
    </citation>
    <scope>NUCLEOTIDE SEQUENCE</scope>
    <source>
        <strain evidence="3">DAOMC 236416</strain>
    </source>
</reference>
<sequence>MVNHNNHHKTASSASRALRREGFGYAFAPHNEGRVEVNVGQQSNLTVEELLRKASRTDEVERELAQQKDKYEKLKIRRERERLNRGFSPELQGAAHWFEPRSTRPRILQHLGTPVLQPVAYRPRRHGKGVGMPPGPPNTNSPNPFPVQPQISPRPHYGSAPAPFSNPFAPGLASGSPFWQGAPAAPGLAPATHTPASAPARPPP</sequence>